<dbReference type="AlphaFoldDB" id="A0A5N6NGC0"/>
<proteinExistence type="predicted"/>
<organism evidence="1 2">
    <name type="scientific">Mikania micrantha</name>
    <name type="common">bitter vine</name>
    <dbReference type="NCBI Taxonomy" id="192012"/>
    <lineage>
        <taxon>Eukaryota</taxon>
        <taxon>Viridiplantae</taxon>
        <taxon>Streptophyta</taxon>
        <taxon>Embryophyta</taxon>
        <taxon>Tracheophyta</taxon>
        <taxon>Spermatophyta</taxon>
        <taxon>Magnoliopsida</taxon>
        <taxon>eudicotyledons</taxon>
        <taxon>Gunneridae</taxon>
        <taxon>Pentapetalae</taxon>
        <taxon>asterids</taxon>
        <taxon>campanulids</taxon>
        <taxon>Asterales</taxon>
        <taxon>Asteraceae</taxon>
        <taxon>Asteroideae</taxon>
        <taxon>Heliantheae alliance</taxon>
        <taxon>Eupatorieae</taxon>
        <taxon>Mikania</taxon>
    </lineage>
</organism>
<reference evidence="1 2" key="1">
    <citation type="submission" date="2019-05" db="EMBL/GenBank/DDBJ databases">
        <title>Mikania micrantha, genome provides insights into the molecular mechanism of rapid growth.</title>
        <authorList>
            <person name="Liu B."/>
        </authorList>
    </citation>
    <scope>NUCLEOTIDE SEQUENCE [LARGE SCALE GENOMIC DNA]</scope>
    <source>
        <strain evidence="1">NLD-2019</strain>
        <tissue evidence="1">Leaf</tissue>
    </source>
</reference>
<dbReference type="EMBL" id="SZYD01000011">
    <property type="protein sequence ID" value="KAD4887964.1"/>
    <property type="molecule type" value="Genomic_DNA"/>
</dbReference>
<protein>
    <submittedName>
        <fullName evidence="1">Uncharacterized protein</fullName>
    </submittedName>
</protein>
<evidence type="ECO:0000313" key="2">
    <source>
        <dbReference type="Proteomes" id="UP000326396"/>
    </source>
</evidence>
<name>A0A5N6NGC0_9ASTR</name>
<evidence type="ECO:0000313" key="1">
    <source>
        <dbReference type="EMBL" id="KAD4887964.1"/>
    </source>
</evidence>
<accession>A0A5N6NGC0</accession>
<gene>
    <name evidence="1" type="ORF">E3N88_20037</name>
</gene>
<dbReference type="Proteomes" id="UP000326396">
    <property type="component" value="Linkage Group LG19"/>
</dbReference>
<sequence>MLQELMSNVDNSFSSTWTTSLSGDDDPQALQSFLQASNGLPSFQGVSPDEREWCQARSPRPSTLRVLAPRSCSEAEYFLRITRVLPPRAEYSPITRSKDLFRLRSAY</sequence>
<keyword evidence="2" id="KW-1185">Reference proteome</keyword>
<comment type="caution">
    <text evidence="1">The sequence shown here is derived from an EMBL/GenBank/DDBJ whole genome shotgun (WGS) entry which is preliminary data.</text>
</comment>